<keyword evidence="1" id="KW-0812">Transmembrane</keyword>
<accession>A0A7X5TVF2</accession>
<dbReference type="Proteomes" id="UP000541033">
    <property type="component" value="Unassembled WGS sequence"/>
</dbReference>
<gene>
    <name evidence="2" type="ORF">FHX76_002867</name>
</gene>
<dbReference type="RefSeq" id="WP_341777962.1">
    <property type="nucleotide sequence ID" value="NZ_JAAMOX010000003.1"/>
</dbReference>
<sequence length="140" mass="15170">MSSSMESAPVSQHARPVQGRTVMLAAGVDLMFVVMFVLIGRRSHDEGLFSLGALNAIWPFVVGLAVGWMLARAWRNPLGVVLPGVVVWVSTVAVGMLLRVISGQGVQLSFVIVASIFTGLFLLGWRFVTYLIIRRASRAS</sequence>
<proteinExistence type="predicted"/>
<keyword evidence="1" id="KW-0472">Membrane</keyword>
<keyword evidence="1" id="KW-1133">Transmembrane helix</keyword>
<comment type="caution">
    <text evidence="2">The sequence shown here is derived from an EMBL/GenBank/DDBJ whole genome shotgun (WGS) entry which is preliminary data.</text>
</comment>
<evidence type="ECO:0000256" key="1">
    <source>
        <dbReference type="SAM" id="Phobius"/>
    </source>
</evidence>
<evidence type="ECO:0000313" key="3">
    <source>
        <dbReference type="Proteomes" id="UP000541033"/>
    </source>
</evidence>
<name>A0A7X5TVF2_9MICO</name>
<keyword evidence="3" id="KW-1185">Reference proteome</keyword>
<feature type="transmembrane region" description="Helical" evidence="1">
    <location>
        <begin position="51"/>
        <end position="71"/>
    </location>
</feature>
<feature type="transmembrane region" description="Helical" evidence="1">
    <location>
        <begin position="110"/>
        <end position="133"/>
    </location>
</feature>
<dbReference type="EMBL" id="JAAMOX010000003">
    <property type="protein sequence ID" value="NIH54952.1"/>
    <property type="molecule type" value="Genomic_DNA"/>
</dbReference>
<organism evidence="2 3">
    <name type="scientific">Lysinibacter cavernae</name>
    <dbReference type="NCBI Taxonomy" id="1640652"/>
    <lineage>
        <taxon>Bacteria</taxon>
        <taxon>Bacillati</taxon>
        <taxon>Actinomycetota</taxon>
        <taxon>Actinomycetes</taxon>
        <taxon>Micrococcales</taxon>
        <taxon>Microbacteriaceae</taxon>
        <taxon>Lysinibacter</taxon>
    </lineage>
</organism>
<feature type="transmembrane region" description="Helical" evidence="1">
    <location>
        <begin position="78"/>
        <end position="98"/>
    </location>
</feature>
<evidence type="ECO:0000313" key="2">
    <source>
        <dbReference type="EMBL" id="NIH54952.1"/>
    </source>
</evidence>
<dbReference type="InterPro" id="IPR021414">
    <property type="entry name" value="DUF3054"/>
</dbReference>
<dbReference type="Pfam" id="PF11255">
    <property type="entry name" value="DUF3054"/>
    <property type="match status" value="1"/>
</dbReference>
<feature type="transmembrane region" description="Helical" evidence="1">
    <location>
        <begin position="21"/>
        <end position="39"/>
    </location>
</feature>
<dbReference type="AlphaFoldDB" id="A0A7X5TVF2"/>
<protein>
    <submittedName>
        <fullName evidence="2">Putative membrane protein</fullName>
    </submittedName>
</protein>
<reference evidence="2 3" key="1">
    <citation type="submission" date="2020-02" db="EMBL/GenBank/DDBJ databases">
        <title>Sequencing the genomes of 1000 actinobacteria strains.</title>
        <authorList>
            <person name="Klenk H.-P."/>
        </authorList>
    </citation>
    <scope>NUCLEOTIDE SEQUENCE [LARGE SCALE GENOMIC DNA]</scope>
    <source>
        <strain evidence="2 3">DSM 27960</strain>
    </source>
</reference>